<name>M7BX06_CHEMY</name>
<keyword evidence="3" id="KW-1185">Reference proteome</keyword>
<feature type="region of interest" description="Disordered" evidence="1">
    <location>
        <begin position="33"/>
        <end position="64"/>
    </location>
</feature>
<accession>M7BX06</accession>
<evidence type="ECO:0000256" key="1">
    <source>
        <dbReference type="SAM" id="MobiDB-lite"/>
    </source>
</evidence>
<dbReference type="AlphaFoldDB" id="M7BX06"/>
<organism evidence="2 3">
    <name type="scientific">Chelonia mydas</name>
    <name type="common">Green sea-turtle</name>
    <name type="synonym">Chelonia agassizi</name>
    <dbReference type="NCBI Taxonomy" id="8469"/>
    <lineage>
        <taxon>Eukaryota</taxon>
        <taxon>Metazoa</taxon>
        <taxon>Chordata</taxon>
        <taxon>Craniata</taxon>
        <taxon>Vertebrata</taxon>
        <taxon>Euteleostomi</taxon>
        <taxon>Archelosauria</taxon>
        <taxon>Testudinata</taxon>
        <taxon>Testudines</taxon>
        <taxon>Cryptodira</taxon>
        <taxon>Durocryptodira</taxon>
        <taxon>Americhelydia</taxon>
        <taxon>Chelonioidea</taxon>
        <taxon>Cheloniidae</taxon>
        <taxon>Chelonia</taxon>
    </lineage>
</organism>
<sequence length="131" mass="14778">MGGRDCGNCGKAIHSAPLRSQWVLKVAIWSLQEPEESREQEKEAIAETAQSEKGSCGENPETRGVIPTRKVWEWPAEAGKTLRYQAEFLEQSHKVDRKPAFWLRHQPAPILMAPKTSTVTPIQTMLMMHVV</sequence>
<evidence type="ECO:0000313" key="3">
    <source>
        <dbReference type="Proteomes" id="UP000031443"/>
    </source>
</evidence>
<gene>
    <name evidence="2" type="ORF">UY3_02493</name>
</gene>
<dbReference type="Proteomes" id="UP000031443">
    <property type="component" value="Unassembled WGS sequence"/>
</dbReference>
<feature type="compositionally biased region" description="Basic and acidic residues" evidence="1">
    <location>
        <begin position="35"/>
        <end position="45"/>
    </location>
</feature>
<protein>
    <submittedName>
        <fullName evidence="2">Uncharacterized protein</fullName>
    </submittedName>
</protein>
<reference evidence="3" key="1">
    <citation type="journal article" date="2013" name="Nat. Genet.">
        <title>The draft genomes of soft-shell turtle and green sea turtle yield insights into the development and evolution of the turtle-specific body plan.</title>
        <authorList>
            <person name="Wang Z."/>
            <person name="Pascual-Anaya J."/>
            <person name="Zadissa A."/>
            <person name="Li W."/>
            <person name="Niimura Y."/>
            <person name="Huang Z."/>
            <person name="Li C."/>
            <person name="White S."/>
            <person name="Xiong Z."/>
            <person name="Fang D."/>
            <person name="Wang B."/>
            <person name="Ming Y."/>
            <person name="Chen Y."/>
            <person name="Zheng Y."/>
            <person name="Kuraku S."/>
            <person name="Pignatelli M."/>
            <person name="Herrero J."/>
            <person name="Beal K."/>
            <person name="Nozawa M."/>
            <person name="Li Q."/>
            <person name="Wang J."/>
            <person name="Zhang H."/>
            <person name="Yu L."/>
            <person name="Shigenobu S."/>
            <person name="Wang J."/>
            <person name="Liu J."/>
            <person name="Flicek P."/>
            <person name="Searle S."/>
            <person name="Wang J."/>
            <person name="Kuratani S."/>
            <person name="Yin Y."/>
            <person name="Aken B."/>
            <person name="Zhang G."/>
            <person name="Irie N."/>
        </authorList>
    </citation>
    <scope>NUCLEOTIDE SEQUENCE [LARGE SCALE GENOMIC DNA]</scope>
</reference>
<dbReference type="EMBL" id="KB514175">
    <property type="protein sequence ID" value="EMP40330.1"/>
    <property type="molecule type" value="Genomic_DNA"/>
</dbReference>
<evidence type="ECO:0000313" key="2">
    <source>
        <dbReference type="EMBL" id="EMP40330.1"/>
    </source>
</evidence>
<proteinExistence type="predicted"/>